<dbReference type="AlphaFoldDB" id="A0A6A5QPM3"/>
<keyword evidence="2" id="KW-1185">Reference proteome</keyword>
<evidence type="ECO:0000313" key="1">
    <source>
        <dbReference type="EMBL" id="KAF1916474.1"/>
    </source>
</evidence>
<evidence type="ECO:0000313" key="2">
    <source>
        <dbReference type="Proteomes" id="UP000800096"/>
    </source>
</evidence>
<dbReference type="EMBL" id="ML979135">
    <property type="protein sequence ID" value="KAF1916474.1"/>
    <property type="molecule type" value="Genomic_DNA"/>
</dbReference>
<proteinExistence type="predicted"/>
<gene>
    <name evidence="1" type="ORF">BDU57DRAFT_233757</name>
</gene>
<protein>
    <submittedName>
        <fullName evidence="1">Uncharacterized protein</fullName>
    </submittedName>
</protein>
<reference evidence="1" key="1">
    <citation type="journal article" date="2020" name="Stud. Mycol.">
        <title>101 Dothideomycetes genomes: a test case for predicting lifestyles and emergence of pathogens.</title>
        <authorList>
            <person name="Haridas S."/>
            <person name="Albert R."/>
            <person name="Binder M."/>
            <person name="Bloem J."/>
            <person name="Labutti K."/>
            <person name="Salamov A."/>
            <person name="Andreopoulos B."/>
            <person name="Baker S."/>
            <person name="Barry K."/>
            <person name="Bills G."/>
            <person name="Bluhm B."/>
            <person name="Cannon C."/>
            <person name="Castanera R."/>
            <person name="Culley D."/>
            <person name="Daum C."/>
            <person name="Ezra D."/>
            <person name="Gonzalez J."/>
            <person name="Henrissat B."/>
            <person name="Kuo A."/>
            <person name="Liang C."/>
            <person name="Lipzen A."/>
            <person name="Lutzoni F."/>
            <person name="Magnuson J."/>
            <person name="Mondo S."/>
            <person name="Nolan M."/>
            <person name="Ohm R."/>
            <person name="Pangilinan J."/>
            <person name="Park H.-J."/>
            <person name="Ramirez L."/>
            <person name="Alfaro M."/>
            <person name="Sun H."/>
            <person name="Tritt A."/>
            <person name="Yoshinaga Y."/>
            <person name="Zwiers L.-H."/>
            <person name="Turgeon B."/>
            <person name="Goodwin S."/>
            <person name="Spatafora J."/>
            <person name="Crous P."/>
            <person name="Grigoriev I."/>
        </authorList>
    </citation>
    <scope>NUCLEOTIDE SEQUENCE</scope>
    <source>
        <strain evidence="1">HMLAC05119</strain>
    </source>
</reference>
<organism evidence="1 2">
    <name type="scientific">Ampelomyces quisqualis</name>
    <name type="common">Powdery mildew agent</name>
    <dbReference type="NCBI Taxonomy" id="50730"/>
    <lineage>
        <taxon>Eukaryota</taxon>
        <taxon>Fungi</taxon>
        <taxon>Dikarya</taxon>
        <taxon>Ascomycota</taxon>
        <taxon>Pezizomycotina</taxon>
        <taxon>Dothideomycetes</taxon>
        <taxon>Pleosporomycetidae</taxon>
        <taxon>Pleosporales</taxon>
        <taxon>Pleosporineae</taxon>
        <taxon>Phaeosphaeriaceae</taxon>
        <taxon>Ampelomyces</taxon>
    </lineage>
</organism>
<accession>A0A6A5QPM3</accession>
<dbReference type="Proteomes" id="UP000800096">
    <property type="component" value="Unassembled WGS sequence"/>
</dbReference>
<sequence>MVSAWSFSASSHTTRSILLQAFASSQCQLHRTVRSHSLLHPQNSICRAWLNETREKNMYRTKVQGVTDLGSFTMIQMPFAIIFGGKADAQWAEIVILLDPADADNDFHALLAADKWLVQSCATNSHRC</sequence>
<name>A0A6A5QPM3_AMPQU</name>